<dbReference type="Proteomes" id="UP001524547">
    <property type="component" value="Unassembled WGS sequence"/>
</dbReference>
<feature type="region of interest" description="Disordered" evidence="1">
    <location>
        <begin position="1"/>
        <end position="20"/>
    </location>
</feature>
<evidence type="ECO:0000259" key="2">
    <source>
        <dbReference type="PROSITE" id="PS51708"/>
    </source>
</evidence>
<dbReference type="Pfam" id="PF05235">
    <property type="entry name" value="CHAD"/>
    <property type="match status" value="1"/>
</dbReference>
<sequence>MTQRPPPPRHTLRKAETPALSPADDLRDALRRLLAEGVDHLLLNEPAARRGDAEAIHQMRVALRRLRAVLRLFRKLLDPAPVAALEDELRRLGRVLGDARDWDVFCTETLPTIAAAGLGVLPARGALARAANRERKRAHAGLRAVLRGGAVRELAERLRRWHATPALFATDPGRPIGSVAIRQVAGLEKRVRRRARDLARQDDEGRHRLRKALKTLRYGRDMLQALDEQTSAEGWLHPPSARRATTRLQEALGSLNDAVAARALAQRLCEGDAGPAGSALHRQGAVVERWSEQHRADALAALPAGWEQFRQQALRKRGPSP</sequence>
<reference evidence="3 4" key="1">
    <citation type="submission" date="2022-06" db="EMBL/GenBank/DDBJ databases">
        <title>Rhizosaccharibacter gen. nov. sp. nov. KSS12, endophytic bacteria isolated from sugarcane.</title>
        <authorList>
            <person name="Pitiwittayakul N."/>
        </authorList>
    </citation>
    <scope>NUCLEOTIDE SEQUENCE [LARGE SCALE GENOMIC DNA]</scope>
    <source>
        <strain evidence="3 4">KSS12</strain>
    </source>
</reference>
<dbReference type="InterPro" id="IPR038186">
    <property type="entry name" value="CHAD_dom_sf"/>
</dbReference>
<organism evidence="3 4">
    <name type="scientific">Rhizosaccharibacter radicis</name>
    <dbReference type="NCBI Taxonomy" id="2782605"/>
    <lineage>
        <taxon>Bacteria</taxon>
        <taxon>Pseudomonadati</taxon>
        <taxon>Pseudomonadota</taxon>
        <taxon>Alphaproteobacteria</taxon>
        <taxon>Acetobacterales</taxon>
        <taxon>Acetobacteraceae</taxon>
        <taxon>Rhizosaccharibacter</taxon>
    </lineage>
</organism>
<gene>
    <name evidence="3" type="ORF">NFI88_14305</name>
</gene>
<dbReference type="RefSeq" id="WP_422920767.1">
    <property type="nucleotide sequence ID" value="NZ_JAMZEJ010000009.1"/>
</dbReference>
<accession>A0ABT1W202</accession>
<protein>
    <submittedName>
        <fullName evidence="3">CHAD domain-containing protein</fullName>
    </submittedName>
</protein>
<dbReference type="EMBL" id="JAMZEJ010000009">
    <property type="protein sequence ID" value="MCQ8242009.1"/>
    <property type="molecule type" value="Genomic_DNA"/>
</dbReference>
<dbReference type="InterPro" id="IPR007899">
    <property type="entry name" value="CHAD_dom"/>
</dbReference>
<evidence type="ECO:0000313" key="3">
    <source>
        <dbReference type="EMBL" id="MCQ8242009.1"/>
    </source>
</evidence>
<comment type="caution">
    <text evidence="3">The sequence shown here is derived from an EMBL/GenBank/DDBJ whole genome shotgun (WGS) entry which is preliminary data.</text>
</comment>
<keyword evidence="4" id="KW-1185">Reference proteome</keyword>
<evidence type="ECO:0000313" key="4">
    <source>
        <dbReference type="Proteomes" id="UP001524547"/>
    </source>
</evidence>
<dbReference type="PANTHER" id="PTHR39339:SF1">
    <property type="entry name" value="CHAD DOMAIN-CONTAINING PROTEIN"/>
    <property type="match status" value="1"/>
</dbReference>
<name>A0ABT1W202_9PROT</name>
<dbReference type="Gene3D" id="1.40.20.10">
    <property type="entry name" value="CHAD domain"/>
    <property type="match status" value="1"/>
</dbReference>
<evidence type="ECO:0000256" key="1">
    <source>
        <dbReference type="SAM" id="MobiDB-lite"/>
    </source>
</evidence>
<feature type="domain" description="CHAD" evidence="2">
    <location>
        <begin position="23"/>
        <end position="307"/>
    </location>
</feature>
<proteinExistence type="predicted"/>
<dbReference type="SMART" id="SM00880">
    <property type="entry name" value="CHAD"/>
    <property type="match status" value="1"/>
</dbReference>
<dbReference type="PANTHER" id="PTHR39339">
    <property type="entry name" value="SLR1444 PROTEIN"/>
    <property type="match status" value="1"/>
</dbReference>
<dbReference type="PROSITE" id="PS51708">
    <property type="entry name" value="CHAD"/>
    <property type="match status" value="1"/>
</dbReference>